<evidence type="ECO:0000313" key="2">
    <source>
        <dbReference type="EMBL" id="MBD0850738.1"/>
    </source>
</evidence>
<protein>
    <recommendedName>
        <fullName evidence="4">Membrane metalloprotease</fullName>
    </recommendedName>
</protein>
<reference evidence="2 3" key="1">
    <citation type="submission" date="2020-05" db="EMBL/GenBank/DDBJ databases">
        <title>The draft genome sequence of Maribacter arenosus CAU 1321.</title>
        <authorList>
            <person name="Mu L."/>
        </authorList>
    </citation>
    <scope>NUCLEOTIDE SEQUENCE [LARGE SCALE GENOMIC DNA]</scope>
    <source>
        <strain evidence="2 3">CAU 1321</strain>
    </source>
</reference>
<keyword evidence="3" id="KW-1185">Reference proteome</keyword>
<dbReference type="SUPFAM" id="SSF55486">
    <property type="entry name" value="Metalloproteases ('zincins'), catalytic domain"/>
    <property type="match status" value="1"/>
</dbReference>
<dbReference type="Proteomes" id="UP000598350">
    <property type="component" value="Unassembled WGS sequence"/>
</dbReference>
<keyword evidence="1" id="KW-0732">Signal</keyword>
<feature type="signal peptide" evidence="1">
    <location>
        <begin position="1"/>
        <end position="20"/>
    </location>
</feature>
<name>A0ABR7VEH6_9FLAO</name>
<gene>
    <name evidence="2" type="ORF">HPE63_08665</name>
</gene>
<organism evidence="2 3">
    <name type="scientific">Maribacter arenosus</name>
    <dbReference type="NCBI Taxonomy" id="1854708"/>
    <lineage>
        <taxon>Bacteria</taxon>
        <taxon>Pseudomonadati</taxon>
        <taxon>Bacteroidota</taxon>
        <taxon>Flavobacteriia</taxon>
        <taxon>Flavobacteriales</taxon>
        <taxon>Flavobacteriaceae</taxon>
        <taxon>Maribacter</taxon>
    </lineage>
</organism>
<evidence type="ECO:0000313" key="3">
    <source>
        <dbReference type="Proteomes" id="UP000598350"/>
    </source>
</evidence>
<evidence type="ECO:0000256" key="1">
    <source>
        <dbReference type="SAM" id="SignalP"/>
    </source>
</evidence>
<feature type="chain" id="PRO_5045636010" description="Membrane metalloprotease" evidence="1">
    <location>
        <begin position="21"/>
        <end position="274"/>
    </location>
</feature>
<proteinExistence type="predicted"/>
<sequence>MKNRLLAVLVLFLAFNLSCSKDSSDTTEPITVNHSANYKASGESANDILSDTTFDKLLIEIAYVTGYRPTSLAMTDFVTFLEQHIYKDDIEIIYNELPSPNEEKLTLEEVDDLEKKNRTAFNDGKTLAIYIYFADAPSDGDVEEEDLVTLGAVYWNTSMVIYEDTIRKLASKSIYVGVEDIETATLNHEFGHLMGLVNLGSAPVNEHEGTTTDDDNNQIGDNHCTVEGCLMRAELQFGSGMKKLLEQRTSKGLASIPGLGSECLLDLQANGARP</sequence>
<dbReference type="EMBL" id="JABTCG010000003">
    <property type="protein sequence ID" value="MBD0850738.1"/>
    <property type="molecule type" value="Genomic_DNA"/>
</dbReference>
<accession>A0ABR7VEH6</accession>
<comment type="caution">
    <text evidence="2">The sequence shown here is derived from an EMBL/GenBank/DDBJ whole genome shotgun (WGS) entry which is preliminary data.</text>
</comment>
<dbReference type="RefSeq" id="WP_188313877.1">
    <property type="nucleotide sequence ID" value="NZ_JABTCG010000003.1"/>
</dbReference>
<evidence type="ECO:0008006" key="4">
    <source>
        <dbReference type="Google" id="ProtNLM"/>
    </source>
</evidence>